<dbReference type="RefSeq" id="WP_106701788.1">
    <property type="nucleotide sequence ID" value="NZ_CP027666.1"/>
</dbReference>
<dbReference type="Proteomes" id="UP000239709">
    <property type="component" value="Chromosome"/>
</dbReference>
<feature type="transmembrane region" description="Helical" evidence="2">
    <location>
        <begin position="7"/>
        <end position="29"/>
    </location>
</feature>
<reference evidence="4 5" key="1">
    <citation type="submission" date="2018-03" db="EMBL/GenBank/DDBJ databases">
        <title>Genome sequencing of Ottowia sp.</title>
        <authorList>
            <person name="Kim S.-J."/>
            <person name="Heo J."/>
            <person name="Kwon S.-W."/>
        </authorList>
    </citation>
    <scope>NUCLEOTIDE SEQUENCE [LARGE SCALE GENOMIC DNA]</scope>
    <source>
        <strain evidence="4 5">KADR8-3</strain>
    </source>
</reference>
<organism evidence="4 5">
    <name type="scientific">Ottowia oryzae</name>
    <dbReference type="NCBI Taxonomy" id="2109914"/>
    <lineage>
        <taxon>Bacteria</taxon>
        <taxon>Pseudomonadati</taxon>
        <taxon>Pseudomonadota</taxon>
        <taxon>Betaproteobacteria</taxon>
        <taxon>Burkholderiales</taxon>
        <taxon>Comamonadaceae</taxon>
        <taxon>Ottowia</taxon>
    </lineage>
</organism>
<keyword evidence="5" id="KW-1185">Reference proteome</keyword>
<dbReference type="PANTHER" id="PTHR36698">
    <property type="entry name" value="BLL5892 PROTEIN"/>
    <property type="match status" value="1"/>
</dbReference>
<accession>A0A2S0MBI3</accession>
<dbReference type="KEGG" id="otk:C6570_02585"/>
<evidence type="ECO:0000313" key="5">
    <source>
        <dbReference type="Proteomes" id="UP000239709"/>
    </source>
</evidence>
<proteinExistence type="predicted"/>
<gene>
    <name evidence="4" type="ORF">C6570_02585</name>
</gene>
<feature type="region of interest" description="Disordered" evidence="1">
    <location>
        <begin position="300"/>
        <end position="322"/>
    </location>
</feature>
<sequence>MENKAHAFAAGVFVLAVTALLVGMVMWLMRDTVSTSRYEMTTTDAVTGLQPQAAVRFKGVAVGKVTNIDFDPDKPGNVLVELAVDRNAPVTQSTFATLAFQGVTGLSFVQLDDDGSSTAAPTAGPNGVPRIPLKPNALGQLQDMASTLVEKVGQATDRVNQLLGAENQAALSNALTELGAAAKSVNQLASHTDKTIQSIKLEGLVQQTSGTLTTIDKAASQVRVTAANLDTTVGQLGKGVERVTGPGGVVDRMSEGASTVTNTTLPRIQNLTEDASRTIRRLDRIANALSENPQAFIYGSGTVPAGPGEPGFQAPATAPGGP</sequence>
<protein>
    <submittedName>
        <fullName evidence="4">MCE family protein</fullName>
    </submittedName>
</protein>
<keyword evidence="2" id="KW-1133">Transmembrane helix</keyword>
<feature type="domain" description="Mce/MlaD" evidence="3">
    <location>
        <begin position="37"/>
        <end position="112"/>
    </location>
</feature>
<evidence type="ECO:0000256" key="2">
    <source>
        <dbReference type="SAM" id="Phobius"/>
    </source>
</evidence>
<dbReference type="PANTHER" id="PTHR36698:SF2">
    <property type="entry name" value="MCE_MLAD DOMAIN-CONTAINING PROTEIN"/>
    <property type="match status" value="1"/>
</dbReference>
<keyword evidence="2" id="KW-0812">Transmembrane</keyword>
<dbReference type="EMBL" id="CP027666">
    <property type="protein sequence ID" value="AVO33265.1"/>
    <property type="molecule type" value="Genomic_DNA"/>
</dbReference>
<dbReference type="Pfam" id="PF02470">
    <property type="entry name" value="MlaD"/>
    <property type="match status" value="1"/>
</dbReference>
<evidence type="ECO:0000313" key="4">
    <source>
        <dbReference type="EMBL" id="AVO33265.1"/>
    </source>
</evidence>
<evidence type="ECO:0000256" key="1">
    <source>
        <dbReference type="SAM" id="MobiDB-lite"/>
    </source>
</evidence>
<dbReference type="AlphaFoldDB" id="A0A2S0MBI3"/>
<evidence type="ECO:0000259" key="3">
    <source>
        <dbReference type="Pfam" id="PF02470"/>
    </source>
</evidence>
<keyword evidence="2" id="KW-0472">Membrane</keyword>
<name>A0A2S0MBI3_9BURK</name>
<dbReference type="OrthoDB" id="5294672at2"/>
<dbReference type="InterPro" id="IPR003399">
    <property type="entry name" value="Mce/MlaD"/>
</dbReference>